<name>A0A926EJ91_9FIRM</name>
<dbReference type="EMBL" id="JACRSY010000007">
    <property type="protein sequence ID" value="MBC8579078.1"/>
    <property type="molecule type" value="Genomic_DNA"/>
</dbReference>
<evidence type="ECO:0000313" key="3">
    <source>
        <dbReference type="Proteomes" id="UP000655830"/>
    </source>
</evidence>
<gene>
    <name evidence="2" type="ORF">H8718_05955</name>
</gene>
<dbReference type="AlphaFoldDB" id="A0A926EJ91"/>
<dbReference type="Proteomes" id="UP000655830">
    <property type="component" value="Unassembled WGS sequence"/>
</dbReference>
<accession>A0A926EJ91</accession>
<keyword evidence="1" id="KW-0472">Membrane</keyword>
<reference evidence="2" key="1">
    <citation type="submission" date="2020-08" db="EMBL/GenBank/DDBJ databases">
        <title>Genome public.</title>
        <authorList>
            <person name="Liu C."/>
            <person name="Sun Q."/>
        </authorList>
    </citation>
    <scope>NUCLEOTIDE SEQUENCE</scope>
    <source>
        <strain evidence="2">NSJ-12</strain>
    </source>
</reference>
<keyword evidence="1" id="KW-1133">Transmembrane helix</keyword>
<protein>
    <submittedName>
        <fullName evidence="2">DUF5412 domain-containing protein</fullName>
    </submittedName>
</protein>
<proteinExistence type="predicted"/>
<dbReference type="RefSeq" id="WP_249332230.1">
    <property type="nucleotide sequence ID" value="NZ_JACRSY010000007.1"/>
</dbReference>
<dbReference type="Pfam" id="PF17428">
    <property type="entry name" value="DUF5412"/>
    <property type="match status" value="1"/>
</dbReference>
<comment type="caution">
    <text evidence="2">The sequence shown here is derived from an EMBL/GenBank/DDBJ whole genome shotgun (WGS) entry which is preliminary data.</text>
</comment>
<keyword evidence="3" id="KW-1185">Reference proteome</keyword>
<keyword evidence="1" id="KW-0812">Transmembrane</keyword>
<evidence type="ECO:0000313" key="2">
    <source>
        <dbReference type="EMBL" id="MBC8579078.1"/>
    </source>
</evidence>
<sequence length="121" mass="14061">MSLSNRFREVCLVILILICVLAYGIYWAFFDVQRIKGQELLGSYLSPGQTYEVTTYLNNGGATVDYAVLGVVTNQESRISKNIYWQYHCQTATVEWLDDRTVKINDIVLDVEKDTYDYRRE</sequence>
<dbReference type="InterPro" id="IPR035406">
    <property type="entry name" value="DUF5412"/>
</dbReference>
<feature type="transmembrane region" description="Helical" evidence="1">
    <location>
        <begin position="12"/>
        <end position="30"/>
    </location>
</feature>
<evidence type="ECO:0000256" key="1">
    <source>
        <dbReference type="SAM" id="Phobius"/>
    </source>
</evidence>
<organism evidence="2 3">
    <name type="scientific">Zhenhengia yiwuensis</name>
    <dbReference type="NCBI Taxonomy" id="2763666"/>
    <lineage>
        <taxon>Bacteria</taxon>
        <taxon>Bacillati</taxon>
        <taxon>Bacillota</taxon>
        <taxon>Clostridia</taxon>
        <taxon>Lachnospirales</taxon>
        <taxon>Lachnospiraceae</taxon>
        <taxon>Zhenhengia</taxon>
    </lineage>
</organism>